<reference evidence="2" key="2">
    <citation type="journal article" date="2023" name="IMA Fungus">
        <title>Comparative genomic study of the Penicillium genus elucidates a diverse pangenome and 15 lateral gene transfer events.</title>
        <authorList>
            <person name="Petersen C."/>
            <person name="Sorensen T."/>
            <person name="Nielsen M.R."/>
            <person name="Sondergaard T.E."/>
            <person name="Sorensen J.L."/>
            <person name="Fitzpatrick D.A."/>
            <person name="Frisvad J.C."/>
            <person name="Nielsen K.L."/>
        </authorList>
    </citation>
    <scope>NUCLEOTIDE SEQUENCE</scope>
    <source>
        <strain evidence="2">IBT 26290</strain>
    </source>
</reference>
<feature type="transmembrane region" description="Helical" evidence="1">
    <location>
        <begin position="74"/>
        <end position="92"/>
    </location>
</feature>
<keyword evidence="1" id="KW-0472">Membrane</keyword>
<comment type="caution">
    <text evidence="2">The sequence shown here is derived from an EMBL/GenBank/DDBJ whole genome shotgun (WGS) entry which is preliminary data.</text>
</comment>
<reference evidence="2" key="1">
    <citation type="submission" date="2022-11" db="EMBL/GenBank/DDBJ databases">
        <authorList>
            <person name="Petersen C."/>
        </authorList>
    </citation>
    <scope>NUCLEOTIDE SEQUENCE</scope>
    <source>
        <strain evidence="2">IBT 26290</strain>
    </source>
</reference>
<name>A0A9W9LUS0_9EURO</name>
<sequence>MQEVVDTAEEIDRENRKRQILLFLSAFLFLIPIGGEVIGAISGLASIGRFIALAGEATMVGLGIYSVVDDPSSAPFLIFGYILSAGALTDAVKVSKAARARRAMGESDLAKLGDEFGKGMTKIDNVMRACRP</sequence>
<dbReference type="Proteomes" id="UP001149163">
    <property type="component" value="Unassembled WGS sequence"/>
</dbReference>
<dbReference type="AlphaFoldDB" id="A0A9W9LUS0"/>
<proteinExistence type="predicted"/>
<feature type="transmembrane region" description="Helical" evidence="1">
    <location>
        <begin position="20"/>
        <end position="38"/>
    </location>
</feature>
<evidence type="ECO:0000313" key="3">
    <source>
        <dbReference type="Proteomes" id="UP001149163"/>
    </source>
</evidence>
<dbReference type="RefSeq" id="XP_056548102.1">
    <property type="nucleotide sequence ID" value="XM_056684496.1"/>
</dbReference>
<organism evidence="2 3">
    <name type="scientific">Penicillium canariense</name>
    <dbReference type="NCBI Taxonomy" id="189055"/>
    <lineage>
        <taxon>Eukaryota</taxon>
        <taxon>Fungi</taxon>
        <taxon>Dikarya</taxon>
        <taxon>Ascomycota</taxon>
        <taxon>Pezizomycotina</taxon>
        <taxon>Eurotiomycetes</taxon>
        <taxon>Eurotiomycetidae</taxon>
        <taxon>Eurotiales</taxon>
        <taxon>Aspergillaceae</taxon>
        <taxon>Penicillium</taxon>
    </lineage>
</organism>
<accession>A0A9W9LUS0</accession>
<evidence type="ECO:0000256" key="1">
    <source>
        <dbReference type="SAM" id="Phobius"/>
    </source>
</evidence>
<protein>
    <submittedName>
        <fullName evidence="2">Uncharacterized protein</fullName>
    </submittedName>
</protein>
<keyword evidence="1" id="KW-0812">Transmembrane</keyword>
<dbReference type="OrthoDB" id="2119228at2759"/>
<dbReference type="GeneID" id="81423672"/>
<keyword evidence="1" id="KW-1133">Transmembrane helix</keyword>
<evidence type="ECO:0000313" key="2">
    <source>
        <dbReference type="EMBL" id="KAJ5176494.1"/>
    </source>
</evidence>
<gene>
    <name evidence="2" type="ORF">N7482_002371</name>
</gene>
<keyword evidence="3" id="KW-1185">Reference proteome</keyword>
<dbReference type="EMBL" id="JAPQKN010000001">
    <property type="protein sequence ID" value="KAJ5176494.1"/>
    <property type="molecule type" value="Genomic_DNA"/>
</dbReference>